<accession>A0A8E1V657</accession>
<dbReference type="EMBL" id="LDSE01000038">
    <property type="protein sequence ID" value="KTS65826.1"/>
    <property type="molecule type" value="Genomic_DNA"/>
</dbReference>
<organism evidence="1 2">
    <name type="scientific">Pantoea dispersa</name>
    <dbReference type="NCBI Taxonomy" id="59814"/>
    <lineage>
        <taxon>Bacteria</taxon>
        <taxon>Pseudomonadati</taxon>
        <taxon>Pseudomonadota</taxon>
        <taxon>Gammaproteobacteria</taxon>
        <taxon>Enterobacterales</taxon>
        <taxon>Erwiniaceae</taxon>
        <taxon>Pantoea</taxon>
    </lineage>
</organism>
<protein>
    <recommendedName>
        <fullName evidence="3">RidA family protein</fullName>
    </recommendedName>
</protein>
<dbReference type="PANTHER" id="PTHR43857:SF1">
    <property type="entry name" value="YJGH FAMILY PROTEIN"/>
    <property type="match status" value="1"/>
</dbReference>
<sequence>MSRQVLQPPQLFSSRPWGFSQVVISEPGRIVSIAGQVAWDASGRTNAEGLEGQFRQVLKQIFIAVEAAGGSSDDIQNLRIYVPDLNPGTDANVLAKVLAETFGTENPPASTWIGVQALAQPEYMVEVEAMAVVPAK</sequence>
<dbReference type="PANTHER" id="PTHR43857">
    <property type="entry name" value="BLR7761 PROTEIN"/>
    <property type="match status" value="1"/>
</dbReference>
<gene>
    <name evidence="1" type="ORF">SA3R_19665</name>
</gene>
<proteinExistence type="predicted"/>
<name>A0A8E1V657_9GAMM</name>
<evidence type="ECO:0000313" key="2">
    <source>
        <dbReference type="Proteomes" id="UP000071979"/>
    </source>
</evidence>
<dbReference type="InterPro" id="IPR035959">
    <property type="entry name" value="RutC-like_sf"/>
</dbReference>
<dbReference type="Gene3D" id="3.30.1330.40">
    <property type="entry name" value="RutC-like"/>
    <property type="match status" value="1"/>
</dbReference>
<dbReference type="InterPro" id="IPR006175">
    <property type="entry name" value="YjgF/YER057c/UK114"/>
</dbReference>
<dbReference type="CDD" id="cd00448">
    <property type="entry name" value="YjgF_YER057c_UK114_family"/>
    <property type="match status" value="1"/>
</dbReference>
<dbReference type="Pfam" id="PF01042">
    <property type="entry name" value="Ribonuc_L-PSP"/>
    <property type="match status" value="1"/>
</dbReference>
<reference evidence="1 2" key="1">
    <citation type="journal article" date="2016" name="Front. Microbiol.">
        <title>Genomic Resource of Rice Seed Associated Bacteria.</title>
        <authorList>
            <person name="Midha S."/>
            <person name="Bansal K."/>
            <person name="Sharma S."/>
            <person name="Kumar N."/>
            <person name="Patil P.P."/>
            <person name="Chaudhry V."/>
            <person name="Patil P.B."/>
        </authorList>
    </citation>
    <scope>NUCLEOTIDE SEQUENCE [LARGE SCALE GENOMIC DNA]</scope>
    <source>
        <strain evidence="1 2">SA3</strain>
    </source>
</reference>
<dbReference type="Proteomes" id="UP000071979">
    <property type="component" value="Unassembled WGS sequence"/>
</dbReference>
<evidence type="ECO:0000313" key="1">
    <source>
        <dbReference type="EMBL" id="KTS65826.1"/>
    </source>
</evidence>
<dbReference type="SUPFAM" id="SSF55298">
    <property type="entry name" value="YjgF-like"/>
    <property type="match status" value="1"/>
</dbReference>
<evidence type="ECO:0008006" key="3">
    <source>
        <dbReference type="Google" id="ProtNLM"/>
    </source>
</evidence>
<dbReference type="AlphaFoldDB" id="A0A8E1V657"/>
<comment type="caution">
    <text evidence="1">The sequence shown here is derived from an EMBL/GenBank/DDBJ whole genome shotgun (WGS) entry which is preliminary data.</text>
</comment>